<organism evidence="1 2">
    <name type="scientific">Fulvivirga sedimenti</name>
    <dbReference type="NCBI Taxonomy" id="2879465"/>
    <lineage>
        <taxon>Bacteria</taxon>
        <taxon>Pseudomonadati</taxon>
        <taxon>Bacteroidota</taxon>
        <taxon>Cytophagia</taxon>
        <taxon>Cytophagales</taxon>
        <taxon>Fulvivirgaceae</taxon>
        <taxon>Fulvivirga</taxon>
    </lineage>
</organism>
<proteinExistence type="predicted"/>
<gene>
    <name evidence="1" type="ORF">LDX50_01040</name>
</gene>
<accession>A0A9X1HKD5</accession>
<dbReference type="AlphaFoldDB" id="A0A9X1HKD5"/>
<dbReference type="Pfam" id="PF08889">
    <property type="entry name" value="WbqC"/>
    <property type="match status" value="1"/>
</dbReference>
<keyword evidence="2" id="KW-1185">Reference proteome</keyword>
<dbReference type="RefSeq" id="WP_225696548.1">
    <property type="nucleotide sequence ID" value="NZ_JAIXNE010000001.1"/>
</dbReference>
<sequence>MRLAIMQPYVFPYLGYFQLIHSCDTFVFYDDVNFIKQGWVNRNRILHNGNELMFSVPVKKISSFEKIAETEIHPVEYQKWKKKFLKTLSLSYAKAPNFTPVFDLIAGVFNQQHSSVGELAKGSIIAVLDYLGICRHILLTSSGFNNEHLSGQERVLDICKRLKATEYINVPGGRSLYNLEDFRKEGIDLHFISPNLSEYEQNGKSSFLPGLSVIDVLMNCDMDQLTEQIENYSIT</sequence>
<name>A0A9X1HKD5_9BACT</name>
<evidence type="ECO:0000313" key="1">
    <source>
        <dbReference type="EMBL" id="MCA6073431.1"/>
    </source>
</evidence>
<comment type="caution">
    <text evidence="1">The sequence shown here is derived from an EMBL/GenBank/DDBJ whole genome shotgun (WGS) entry which is preliminary data.</text>
</comment>
<dbReference type="InterPro" id="IPR014985">
    <property type="entry name" value="WbqC"/>
</dbReference>
<dbReference type="EMBL" id="JAIXNE010000001">
    <property type="protein sequence ID" value="MCA6073431.1"/>
    <property type="molecule type" value="Genomic_DNA"/>
</dbReference>
<protein>
    <submittedName>
        <fullName evidence="1">WbqC family protein</fullName>
    </submittedName>
</protein>
<evidence type="ECO:0000313" key="2">
    <source>
        <dbReference type="Proteomes" id="UP001139409"/>
    </source>
</evidence>
<reference evidence="1" key="1">
    <citation type="submission" date="2021-09" db="EMBL/GenBank/DDBJ databases">
        <title>Fulvivirga sp. isolated from coastal sediment.</title>
        <authorList>
            <person name="Yu H."/>
        </authorList>
    </citation>
    <scope>NUCLEOTIDE SEQUENCE</scope>
    <source>
        <strain evidence="1">1062</strain>
    </source>
</reference>
<dbReference type="Proteomes" id="UP001139409">
    <property type="component" value="Unassembled WGS sequence"/>
</dbReference>